<comment type="caution">
    <text evidence="1">The sequence shown here is derived from an EMBL/GenBank/DDBJ whole genome shotgun (WGS) entry which is preliminary data.</text>
</comment>
<dbReference type="EMBL" id="CM056743">
    <property type="protein sequence ID" value="KAJ8669641.1"/>
    <property type="molecule type" value="Genomic_DNA"/>
</dbReference>
<name>A0ACC2NG45_9HYME</name>
<protein>
    <submittedName>
        <fullName evidence="1">Uncharacterized protein</fullName>
    </submittedName>
</protein>
<sequence>MDHFLRLLKQKGIDVKQKCQPATTSQDKIGLAFEDGKYVDLVIRLYGKFQNRIKDTEFKLSDCTLKEITEVAGTHYKSGVRPGNIKALQDFLVKYSELIKSDLTAYSTGTKHFVAPGQRLINEYLKTLAKKMTTEPKIAHDVIKYLYENKTLETRSHRYLRSLLYGQEFALPKNVDEFDRRLKHKTEIILRIQRLALGFSSKAINNRVCDSQKMVEEPFEILVKADAIATALVIDAGYFVFSHKVDENVSLGILQHEEKCREILDLYKNDEKSVIETIDDLMQIVTDAEISMSQEVTKQTKIFLGDYLTSIHPSSMINIQRCQRFKFEHGNGLKITAKEGMPKNSRVPGSLGYLAVIPRKYLKEEAKIKDFSMFLIDGIDYLYLGVGSFANHDCDPNTEYRSEKDRPFSQIHLKTIQTVKKGSELTVKYSNRYFEEGTNHNDSCQFFKHFYALE</sequence>
<evidence type="ECO:0000313" key="1">
    <source>
        <dbReference type="EMBL" id="KAJ8669641.1"/>
    </source>
</evidence>
<evidence type="ECO:0000313" key="2">
    <source>
        <dbReference type="Proteomes" id="UP001239111"/>
    </source>
</evidence>
<organism evidence="1 2">
    <name type="scientific">Eretmocerus hayati</name>
    <dbReference type="NCBI Taxonomy" id="131215"/>
    <lineage>
        <taxon>Eukaryota</taxon>
        <taxon>Metazoa</taxon>
        <taxon>Ecdysozoa</taxon>
        <taxon>Arthropoda</taxon>
        <taxon>Hexapoda</taxon>
        <taxon>Insecta</taxon>
        <taxon>Pterygota</taxon>
        <taxon>Neoptera</taxon>
        <taxon>Endopterygota</taxon>
        <taxon>Hymenoptera</taxon>
        <taxon>Apocrita</taxon>
        <taxon>Proctotrupomorpha</taxon>
        <taxon>Chalcidoidea</taxon>
        <taxon>Aphelinidae</taxon>
        <taxon>Aphelininae</taxon>
        <taxon>Eretmocerus</taxon>
    </lineage>
</organism>
<proteinExistence type="predicted"/>
<dbReference type="Proteomes" id="UP001239111">
    <property type="component" value="Chromosome 3"/>
</dbReference>
<keyword evidence="2" id="KW-1185">Reference proteome</keyword>
<accession>A0ACC2NG45</accession>
<reference evidence="1" key="1">
    <citation type="submission" date="2023-04" db="EMBL/GenBank/DDBJ databases">
        <title>A chromosome-level genome assembly of the parasitoid wasp Eretmocerus hayati.</title>
        <authorList>
            <person name="Zhong Y."/>
            <person name="Liu S."/>
            <person name="Liu Y."/>
        </authorList>
    </citation>
    <scope>NUCLEOTIDE SEQUENCE</scope>
    <source>
        <strain evidence="1">ZJU_SS_LIU_2023</strain>
    </source>
</reference>
<gene>
    <name evidence="1" type="ORF">QAD02_000900</name>
</gene>